<evidence type="ECO:0000256" key="4">
    <source>
        <dbReference type="SAM" id="Phobius"/>
    </source>
</evidence>
<name>F0S680_PSESL</name>
<keyword evidence="4" id="KW-0472">Membrane</keyword>
<dbReference type="EMBL" id="CP002545">
    <property type="protein sequence ID" value="ADY53194.1"/>
    <property type="molecule type" value="Genomic_DNA"/>
</dbReference>
<dbReference type="PANTHER" id="PTHR44943:SF8">
    <property type="entry name" value="TPR REPEAT-CONTAINING PROTEIN MJ0263"/>
    <property type="match status" value="1"/>
</dbReference>
<dbReference type="KEGG" id="psn:Pedsa_2652"/>
<dbReference type="Gene3D" id="1.25.40.10">
    <property type="entry name" value="Tetratricopeptide repeat domain"/>
    <property type="match status" value="2"/>
</dbReference>
<dbReference type="AlphaFoldDB" id="F0S680"/>
<dbReference type="SUPFAM" id="SSF48452">
    <property type="entry name" value="TPR-like"/>
    <property type="match status" value="1"/>
</dbReference>
<dbReference type="PROSITE" id="PS50005">
    <property type="entry name" value="TPR"/>
    <property type="match status" value="2"/>
</dbReference>
<dbReference type="InterPro" id="IPR019734">
    <property type="entry name" value="TPR_rpt"/>
</dbReference>
<keyword evidence="6" id="KW-1185">Reference proteome</keyword>
<evidence type="ECO:0000256" key="3">
    <source>
        <dbReference type="PROSITE-ProRule" id="PRU00339"/>
    </source>
</evidence>
<dbReference type="PANTHER" id="PTHR44943">
    <property type="entry name" value="CELLULOSE SYNTHASE OPERON PROTEIN C"/>
    <property type="match status" value="1"/>
</dbReference>
<feature type="repeat" description="TPR" evidence="3">
    <location>
        <begin position="175"/>
        <end position="208"/>
    </location>
</feature>
<dbReference type="Proteomes" id="UP000000310">
    <property type="component" value="Chromosome"/>
</dbReference>
<protein>
    <submittedName>
        <fullName evidence="5">Tetratricopeptide TPR_1 repeat-containing protein</fullName>
    </submittedName>
</protein>
<keyword evidence="1" id="KW-0677">Repeat</keyword>
<dbReference type="InterPro" id="IPR051685">
    <property type="entry name" value="Ycf3/AcsC/BcsC/TPR_MFPF"/>
</dbReference>
<evidence type="ECO:0000313" key="6">
    <source>
        <dbReference type="Proteomes" id="UP000000310"/>
    </source>
</evidence>
<sequence length="228" mass="25461">MSNTQTEQTTKIGTPSLGSTGNFIQENRKSLLVIGGTIVGLILLFFAYQKFYLAPRETEAVDQMYKAQQYWEAKEWDKAIKGDGNFPGFEKIIADYANTKSANLAYYYLGIAYLNKGEFQKAADNLVNYSGSDAVIAPLALGSAGDAYTELKQYDDAINYYKKAISKGNNLFAAPIYLKKLGLVYEEQKDFKSALDSYKKIKEDYPQSPVASNIDMYIARAEGKQESK</sequence>
<evidence type="ECO:0000313" key="5">
    <source>
        <dbReference type="EMBL" id="ADY53194.1"/>
    </source>
</evidence>
<dbReference type="eggNOG" id="COG1729">
    <property type="taxonomic scope" value="Bacteria"/>
</dbReference>
<evidence type="ECO:0000256" key="1">
    <source>
        <dbReference type="ARBA" id="ARBA00022737"/>
    </source>
</evidence>
<dbReference type="STRING" id="762903.Pedsa_2652"/>
<feature type="repeat" description="TPR" evidence="3">
    <location>
        <begin position="138"/>
        <end position="171"/>
    </location>
</feature>
<organism evidence="5 6">
    <name type="scientific">Pseudopedobacter saltans (strain ATCC 51119 / DSM 12145 / JCM 21818 / CCUG 39354 / LMG 10337 / NBRC 100064 / NCIMB 13643)</name>
    <name type="common">Pedobacter saltans</name>
    <dbReference type="NCBI Taxonomy" id="762903"/>
    <lineage>
        <taxon>Bacteria</taxon>
        <taxon>Pseudomonadati</taxon>
        <taxon>Bacteroidota</taxon>
        <taxon>Sphingobacteriia</taxon>
        <taxon>Sphingobacteriales</taxon>
        <taxon>Sphingobacteriaceae</taxon>
        <taxon>Pseudopedobacter</taxon>
    </lineage>
</organism>
<dbReference type="HOGENOM" id="CLU_096069_0_1_10"/>
<dbReference type="RefSeq" id="WP_013633679.1">
    <property type="nucleotide sequence ID" value="NC_015177.1"/>
</dbReference>
<keyword evidence="2 3" id="KW-0802">TPR repeat</keyword>
<dbReference type="OrthoDB" id="9808622at2"/>
<reference evidence="6" key="2">
    <citation type="submission" date="2011-02" db="EMBL/GenBank/DDBJ databases">
        <title>The complete genome of Pedobacter saltans DSM 12145.</title>
        <authorList>
            <consortium name="US DOE Joint Genome Institute (JGI-PGF)"/>
            <person name="Lucas S."/>
            <person name="Copeland A."/>
            <person name="Lapidus A."/>
            <person name="Bruce D."/>
            <person name="Goodwin L."/>
            <person name="Pitluck S."/>
            <person name="Kyrpides N."/>
            <person name="Mavromatis K."/>
            <person name="Pagani I."/>
            <person name="Ivanova N."/>
            <person name="Ovchinnikova G."/>
            <person name="Lu M."/>
            <person name="Detter J.C."/>
            <person name="Han C."/>
            <person name="Land M."/>
            <person name="Hauser L."/>
            <person name="Markowitz V."/>
            <person name="Cheng J.-F."/>
            <person name="Hugenholtz P."/>
            <person name="Woyke T."/>
            <person name="Wu D."/>
            <person name="Tindall B."/>
            <person name="Pomrenke H.G."/>
            <person name="Brambilla E."/>
            <person name="Klenk H.-P."/>
            <person name="Eisen J.A."/>
        </authorList>
    </citation>
    <scope>NUCLEOTIDE SEQUENCE [LARGE SCALE GENOMIC DNA]</scope>
    <source>
        <strain evidence="6">ATCC 51119 / DSM 12145 / JCM 21818 / LMG 10337 / NBRC 100064 / NCIMB 13643</strain>
    </source>
</reference>
<proteinExistence type="predicted"/>
<dbReference type="InterPro" id="IPR011990">
    <property type="entry name" value="TPR-like_helical_dom_sf"/>
</dbReference>
<feature type="transmembrane region" description="Helical" evidence="4">
    <location>
        <begin position="30"/>
        <end position="48"/>
    </location>
</feature>
<accession>F0S680</accession>
<evidence type="ECO:0000256" key="2">
    <source>
        <dbReference type="ARBA" id="ARBA00022803"/>
    </source>
</evidence>
<gene>
    <name evidence="5" type="ordered locus">Pedsa_2652</name>
</gene>
<keyword evidence="4" id="KW-0812">Transmembrane</keyword>
<dbReference type="SMART" id="SM00028">
    <property type="entry name" value="TPR"/>
    <property type="match status" value="2"/>
</dbReference>
<reference evidence="5 6" key="1">
    <citation type="journal article" date="2011" name="Stand. Genomic Sci.">
        <title>Complete genome sequence of the gliding, heparinolytic Pedobacter saltans type strain (113).</title>
        <authorList>
            <person name="Liolios K."/>
            <person name="Sikorski J."/>
            <person name="Lu M."/>
            <person name="Nolan M."/>
            <person name="Lapidus A."/>
            <person name="Lucas S."/>
            <person name="Hammon N."/>
            <person name="Deshpande S."/>
            <person name="Cheng J.F."/>
            <person name="Tapia R."/>
            <person name="Han C."/>
            <person name="Goodwin L."/>
            <person name="Pitluck S."/>
            <person name="Huntemann M."/>
            <person name="Ivanova N."/>
            <person name="Pagani I."/>
            <person name="Mavromatis K."/>
            <person name="Ovchinikova G."/>
            <person name="Pati A."/>
            <person name="Chen A."/>
            <person name="Palaniappan K."/>
            <person name="Land M."/>
            <person name="Hauser L."/>
            <person name="Brambilla E.M."/>
            <person name="Kotsyurbenko O."/>
            <person name="Rohde M."/>
            <person name="Tindall B.J."/>
            <person name="Abt B."/>
            <person name="Goker M."/>
            <person name="Detter J.C."/>
            <person name="Woyke T."/>
            <person name="Bristow J."/>
            <person name="Eisen J.A."/>
            <person name="Markowitz V."/>
            <person name="Hugenholtz P."/>
            <person name="Klenk H.P."/>
            <person name="Kyrpides N.C."/>
        </authorList>
    </citation>
    <scope>NUCLEOTIDE SEQUENCE [LARGE SCALE GENOMIC DNA]</scope>
    <source>
        <strain evidence="6">ATCC 51119 / DSM 12145 / JCM 21818 / LMG 10337 / NBRC 100064 / NCIMB 13643</strain>
    </source>
</reference>
<keyword evidence="4" id="KW-1133">Transmembrane helix</keyword>
<dbReference type="Pfam" id="PF13432">
    <property type="entry name" value="TPR_16"/>
    <property type="match status" value="1"/>
</dbReference>